<keyword evidence="2" id="KW-0472">Membrane</keyword>
<evidence type="ECO:0000256" key="1">
    <source>
        <dbReference type="SAM" id="MobiDB-lite"/>
    </source>
</evidence>
<name>A0AAV9HKT2_9PEZI</name>
<keyword evidence="5" id="KW-1185">Reference proteome</keyword>
<comment type="caution">
    <text evidence="4">The sequence shown here is derived from an EMBL/GenBank/DDBJ whole genome shotgun (WGS) entry which is preliminary data.</text>
</comment>
<dbReference type="PANTHER" id="PTHR38695:SF1">
    <property type="entry name" value="AMINO ACID PERMEASE_ SLC12A DOMAIN-CONTAINING PROTEIN"/>
    <property type="match status" value="1"/>
</dbReference>
<dbReference type="AlphaFoldDB" id="A0AAV9HKT2"/>
<feature type="non-terminal residue" evidence="4">
    <location>
        <position position="395"/>
    </location>
</feature>
<keyword evidence="2" id="KW-0812">Transmembrane</keyword>
<feature type="region of interest" description="Disordered" evidence="1">
    <location>
        <begin position="366"/>
        <end position="395"/>
    </location>
</feature>
<feature type="transmembrane region" description="Helical" evidence="2">
    <location>
        <begin position="12"/>
        <end position="31"/>
    </location>
</feature>
<dbReference type="InterPro" id="IPR040841">
    <property type="entry name" value="Luciferase_dom"/>
</dbReference>
<dbReference type="PANTHER" id="PTHR38695">
    <property type="entry name" value="AMINO ACID PERMEASE_ SLC12A DOMAIN-CONTAINING PROTEIN"/>
    <property type="match status" value="1"/>
</dbReference>
<feature type="transmembrane region" description="Helical" evidence="2">
    <location>
        <begin position="43"/>
        <end position="66"/>
    </location>
</feature>
<feature type="compositionally biased region" description="Basic and acidic residues" evidence="1">
    <location>
        <begin position="386"/>
        <end position="395"/>
    </location>
</feature>
<sequence length="395" mass="44209">MTEYYSSNAEILWDVFLASVPLLVGATFKPSAMAFAASMGASYWLISTFTTTGLFWYYVVAIAAWWALESYGDYSDLIQPGKTPTVAGWLRILLLTKLAWVNVLKPPRIRPDESPYRGRLFALRKRRGVRPTVLKVAPSRQADQKASPAMYYRLVHLLRMYQVRDPTALRIRMSFLEEGIQALFWNLGDRSPGAINQREEWGGEIVHVHATDGSLHLQLHPEDVKTVIEAGWGERHPLCANNRWLFRFLYHGLRERRLPVPEGWTLVYAPRNNGELDAIRPIVTAAIWYATRGELHPVTINTIYPDPLAGGVQQQQEIKRWPWWEFLYGLIPAPPASRTVAPCTCGPGCSGGGGGIDTTTIIDTTTNTSTKKQPANRGDAAVPAAETKESHPQDG</sequence>
<gene>
    <name evidence="4" type="ORF">QBC42DRAFT_178741</name>
</gene>
<reference evidence="4" key="1">
    <citation type="journal article" date="2023" name="Mol. Phylogenet. Evol.">
        <title>Genome-scale phylogeny and comparative genomics of the fungal order Sordariales.</title>
        <authorList>
            <person name="Hensen N."/>
            <person name="Bonometti L."/>
            <person name="Westerberg I."/>
            <person name="Brannstrom I.O."/>
            <person name="Guillou S."/>
            <person name="Cros-Aarteil S."/>
            <person name="Calhoun S."/>
            <person name="Haridas S."/>
            <person name="Kuo A."/>
            <person name="Mondo S."/>
            <person name="Pangilinan J."/>
            <person name="Riley R."/>
            <person name="LaButti K."/>
            <person name="Andreopoulos B."/>
            <person name="Lipzen A."/>
            <person name="Chen C."/>
            <person name="Yan M."/>
            <person name="Daum C."/>
            <person name="Ng V."/>
            <person name="Clum A."/>
            <person name="Steindorff A."/>
            <person name="Ohm R.A."/>
            <person name="Martin F."/>
            <person name="Silar P."/>
            <person name="Natvig D.O."/>
            <person name="Lalanne C."/>
            <person name="Gautier V."/>
            <person name="Ament-Velasquez S.L."/>
            <person name="Kruys A."/>
            <person name="Hutchinson M.I."/>
            <person name="Powell A.J."/>
            <person name="Barry K."/>
            <person name="Miller A.N."/>
            <person name="Grigoriev I.V."/>
            <person name="Debuchy R."/>
            <person name="Gladieux P."/>
            <person name="Hiltunen Thoren M."/>
            <person name="Johannesson H."/>
        </authorList>
    </citation>
    <scope>NUCLEOTIDE SEQUENCE</scope>
    <source>
        <strain evidence="4">PSN324</strain>
    </source>
</reference>
<dbReference type="EMBL" id="MU864993">
    <property type="protein sequence ID" value="KAK4461328.1"/>
    <property type="molecule type" value="Genomic_DNA"/>
</dbReference>
<accession>A0AAV9HKT2</accession>
<evidence type="ECO:0000313" key="5">
    <source>
        <dbReference type="Proteomes" id="UP001321749"/>
    </source>
</evidence>
<proteinExistence type="predicted"/>
<keyword evidence="2" id="KW-1133">Transmembrane helix</keyword>
<evidence type="ECO:0000259" key="3">
    <source>
        <dbReference type="Pfam" id="PF17648"/>
    </source>
</evidence>
<feature type="domain" description="Luciferase" evidence="3">
    <location>
        <begin position="202"/>
        <end position="286"/>
    </location>
</feature>
<reference evidence="4" key="2">
    <citation type="submission" date="2023-06" db="EMBL/GenBank/DDBJ databases">
        <authorList>
            <consortium name="Lawrence Berkeley National Laboratory"/>
            <person name="Mondo S.J."/>
            <person name="Hensen N."/>
            <person name="Bonometti L."/>
            <person name="Westerberg I."/>
            <person name="Brannstrom I.O."/>
            <person name="Guillou S."/>
            <person name="Cros-Aarteil S."/>
            <person name="Calhoun S."/>
            <person name="Haridas S."/>
            <person name="Kuo A."/>
            <person name="Pangilinan J."/>
            <person name="Riley R."/>
            <person name="Labutti K."/>
            <person name="Andreopoulos B."/>
            <person name="Lipzen A."/>
            <person name="Chen C."/>
            <person name="Yanf M."/>
            <person name="Daum C."/>
            <person name="Ng V."/>
            <person name="Clum A."/>
            <person name="Steindorff A."/>
            <person name="Ohm R."/>
            <person name="Martin F."/>
            <person name="Silar P."/>
            <person name="Natvig D."/>
            <person name="Lalanne C."/>
            <person name="Gautier V."/>
            <person name="Ament-Velasquez S.L."/>
            <person name="Kruys A."/>
            <person name="Hutchinson M.I."/>
            <person name="Powell A.J."/>
            <person name="Barry K."/>
            <person name="Miller A.N."/>
            <person name="Grigoriev I.V."/>
            <person name="Debuchy R."/>
            <person name="Gladieux P."/>
            <person name="Thoren M.H."/>
            <person name="Johannesson H."/>
        </authorList>
    </citation>
    <scope>NUCLEOTIDE SEQUENCE</scope>
    <source>
        <strain evidence="4">PSN324</strain>
    </source>
</reference>
<evidence type="ECO:0000256" key="2">
    <source>
        <dbReference type="SAM" id="Phobius"/>
    </source>
</evidence>
<protein>
    <recommendedName>
        <fullName evidence="3">Luciferase domain-containing protein</fullName>
    </recommendedName>
</protein>
<organism evidence="4 5">
    <name type="scientific">Cladorrhinum samala</name>
    <dbReference type="NCBI Taxonomy" id="585594"/>
    <lineage>
        <taxon>Eukaryota</taxon>
        <taxon>Fungi</taxon>
        <taxon>Dikarya</taxon>
        <taxon>Ascomycota</taxon>
        <taxon>Pezizomycotina</taxon>
        <taxon>Sordariomycetes</taxon>
        <taxon>Sordariomycetidae</taxon>
        <taxon>Sordariales</taxon>
        <taxon>Podosporaceae</taxon>
        <taxon>Cladorrhinum</taxon>
    </lineage>
</organism>
<evidence type="ECO:0000313" key="4">
    <source>
        <dbReference type="EMBL" id="KAK4461328.1"/>
    </source>
</evidence>
<dbReference type="Proteomes" id="UP001321749">
    <property type="component" value="Unassembled WGS sequence"/>
</dbReference>
<dbReference type="InterPro" id="IPR048273">
    <property type="entry name" value="Luciferase"/>
</dbReference>
<dbReference type="Pfam" id="PF17648">
    <property type="entry name" value="Luciferase"/>
    <property type="match status" value="1"/>
</dbReference>